<feature type="domain" description="SCP" evidence="2">
    <location>
        <begin position="37"/>
        <end position="145"/>
    </location>
</feature>
<proteinExistence type="predicted"/>
<keyword evidence="1" id="KW-0732">Signal</keyword>
<dbReference type="InterPro" id="IPR028994">
    <property type="entry name" value="Integrin_alpha_N"/>
</dbReference>
<dbReference type="SUPFAM" id="SSF55797">
    <property type="entry name" value="PR-1-like"/>
    <property type="match status" value="1"/>
</dbReference>
<dbReference type="Gene3D" id="2.115.10.10">
    <property type="entry name" value="Tachylectin 2"/>
    <property type="match status" value="1"/>
</dbReference>
<sequence length="421" mass="45765">MKPFIAAVLLLALAFAGLSPASAATRTATDPFVAEVLRLTNLYRAQNGLSKVVWNQNAGNVAQQWSEELNTRINKNKLDMEKIHRSGYGSKEIPRGFDWYTENIAINHSARDVVDWWMDSPAHRAGLLSPNATDIGIGYMKTTHKDWYGMSVAVANIAGYASTRAKLPPHPGMIRASFQHGDIAAVDSGGNLYVYDSAKGHDLYKRRYIANGFKGVAQVEVADWNADGVLDLVVRWKSGKLTAHFGKATGGLQKAATIGSSGWGNYDVTVTAWKQADTYPTLLARNTVTGRLYHYANPAGLKHGSRTDLGKGWKSLSIFSADIDGDAKMDVVAKTTTGQLKLYRSNGAGKFVSESRKIIAPSGWNTMKHLSMIQNHLGDGKTGLLARDSRGNLYHYPILANKLGKRAVIGVGGWETLTIGS</sequence>
<evidence type="ECO:0000256" key="1">
    <source>
        <dbReference type="SAM" id="SignalP"/>
    </source>
</evidence>
<dbReference type="SUPFAM" id="SSF69318">
    <property type="entry name" value="Integrin alpha N-terminal domain"/>
    <property type="match status" value="1"/>
</dbReference>
<dbReference type="EMBL" id="CP093326">
    <property type="protein sequence ID" value="UNK45391.1"/>
    <property type="molecule type" value="Genomic_DNA"/>
</dbReference>
<organism evidence="3 4">
    <name type="scientific">Arthrobacter sulfonylureivorans</name>
    <dbReference type="NCBI Taxonomy" id="2486855"/>
    <lineage>
        <taxon>Bacteria</taxon>
        <taxon>Bacillati</taxon>
        <taxon>Actinomycetota</taxon>
        <taxon>Actinomycetes</taxon>
        <taxon>Micrococcales</taxon>
        <taxon>Micrococcaceae</taxon>
        <taxon>Arthrobacter</taxon>
    </lineage>
</organism>
<reference evidence="3 4" key="1">
    <citation type="submission" date="2022-03" db="EMBL/GenBank/DDBJ databases">
        <title>Isotopic signatures of nitrous oxide derived from detoxification processes.</title>
        <authorList>
            <person name="Behrendt U."/>
            <person name="Buchen C."/>
            <person name="Well R."/>
            <person name="Ulrich A."/>
            <person name="Rohe L."/>
            <person name="Kolb S."/>
            <person name="Schloter M."/>
            <person name="Horn M.A."/>
            <person name="Augustin J."/>
        </authorList>
    </citation>
    <scope>NUCLEOTIDE SEQUENCE [LARGE SCALE GENOMIC DNA]</scope>
    <source>
        <strain evidence="3 4">S4-C24</strain>
    </source>
</reference>
<feature type="signal peptide" evidence="1">
    <location>
        <begin position="1"/>
        <end position="23"/>
    </location>
</feature>
<dbReference type="Proteomes" id="UP000829069">
    <property type="component" value="Chromosome"/>
</dbReference>
<dbReference type="PANTHER" id="PTHR31157:SF1">
    <property type="entry name" value="SCP DOMAIN-CONTAINING PROTEIN"/>
    <property type="match status" value="1"/>
</dbReference>
<dbReference type="PANTHER" id="PTHR31157">
    <property type="entry name" value="SCP DOMAIN-CONTAINING PROTEIN"/>
    <property type="match status" value="1"/>
</dbReference>
<protein>
    <submittedName>
        <fullName evidence="3">CAP domain-containing protein</fullName>
    </submittedName>
</protein>
<dbReference type="InterPro" id="IPR035940">
    <property type="entry name" value="CAP_sf"/>
</dbReference>
<evidence type="ECO:0000313" key="4">
    <source>
        <dbReference type="Proteomes" id="UP000829069"/>
    </source>
</evidence>
<dbReference type="Pfam" id="PF00188">
    <property type="entry name" value="CAP"/>
    <property type="match status" value="1"/>
</dbReference>
<dbReference type="InterPro" id="IPR014044">
    <property type="entry name" value="CAP_dom"/>
</dbReference>
<dbReference type="RefSeq" id="WP_241913618.1">
    <property type="nucleotide sequence ID" value="NZ_CP093326.1"/>
</dbReference>
<keyword evidence="4" id="KW-1185">Reference proteome</keyword>
<feature type="chain" id="PRO_5046525124" evidence="1">
    <location>
        <begin position="24"/>
        <end position="421"/>
    </location>
</feature>
<dbReference type="Gene3D" id="3.40.33.10">
    <property type="entry name" value="CAP"/>
    <property type="match status" value="1"/>
</dbReference>
<accession>A0ABY3WAN2</accession>
<gene>
    <name evidence="3" type="ORF">MNQ99_15870</name>
</gene>
<evidence type="ECO:0000259" key="2">
    <source>
        <dbReference type="Pfam" id="PF00188"/>
    </source>
</evidence>
<name>A0ABY3WAN2_9MICC</name>
<dbReference type="CDD" id="cd05379">
    <property type="entry name" value="CAP_bacterial"/>
    <property type="match status" value="1"/>
</dbReference>
<evidence type="ECO:0000313" key="3">
    <source>
        <dbReference type="EMBL" id="UNK45391.1"/>
    </source>
</evidence>